<dbReference type="PANTHER" id="PTHR42957">
    <property type="entry name" value="HELICASE MJ1565-RELATED"/>
    <property type="match status" value="1"/>
</dbReference>
<accession>A0AAU8H1M3</accession>
<dbReference type="InterPro" id="IPR002789">
    <property type="entry name" value="HerA_central"/>
</dbReference>
<dbReference type="SUPFAM" id="SSF52540">
    <property type="entry name" value="P-loop containing nucleoside triphosphate hydrolases"/>
    <property type="match status" value="1"/>
</dbReference>
<dbReference type="RefSeq" id="WP_353686200.1">
    <property type="nucleotide sequence ID" value="NZ_CP144374.1"/>
</dbReference>
<dbReference type="Pfam" id="PF01935">
    <property type="entry name" value="DUF87"/>
    <property type="match status" value="1"/>
</dbReference>
<dbReference type="InterPro" id="IPR003593">
    <property type="entry name" value="AAA+_ATPase"/>
</dbReference>
<reference evidence="2" key="1">
    <citation type="submission" date="2024-01" db="EMBL/GenBank/DDBJ databases">
        <title>The first autotrophic representatives of the genus Thermodesulfovibrio.</title>
        <authorList>
            <person name="Maltseva A.I."/>
            <person name="Elcheninov A.G."/>
            <person name="Kublanov I.V."/>
            <person name="Lebedinsky A.V."/>
            <person name="Frolov E.N."/>
        </authorList>
    </citation>
    <scope>NUCLEOTIDE SEQUENCE</scope>
    <source>
        <strain evidence="2">3462-1</strain>
    </source>
</reference>
<dbReference type="KEGG" id="tob:V4D31_00045"/>
<gene>
    <name evidence="2" type="ORF">V4D31_00045</name>
</gene>
<evidence type="ECO:0000313" key="2">
    <source>
        <dbReference type="EMBL" id="XCH48560.1"/>
    </source>
</evidence>
<protein>
    <submittedName>
        <fullName evidence="2">DUF87 domain-containing protein</fullName>
    </submittedName>
</protein>
<dbReference type="PANTHER" id="PTHR42957:SF1">
    <property type="entry name" value="HELICASE MJ1565-RELATED"/>
    <property type="match status" value="1"/>
</dbReference>
<dbReference type="EMBL" id="CP144374">
    <property type="protein sequence ID" value="XCH48560.1"/>
    <property type="molecule type" value="Genomic_DNA"/>
</dbReference>
<dbReference type="Gene3D" id="3.40.50.300">
    <property type="entry name" value="P-loop containing nucleotide triphosphate hydrolases"/>
    <property type="match status" value="2"/>
</dbReference>
<proteinExistence type="predicted"/>
<dbReference type="SMART" id="SM00382">
    <property type="entry name" value="AAA"/>
    <property type="match status" value="1"/>
</dbReference>
<dbReference type="AlphaFoldDB" id="A0AAU8H1M3"/>
<dbReference type="InterPro" id="IPR008571">
    <property type="entry name" value="HerA-like"/>
</dbReference>
<sequence>MEKSMFYERTNLEQLISSSERIGTIGSPSSTSELSLDILGTAVEKKLVGELALFRFSQDGKPHYALGQITEVQLKNIWLEDPTMRSLARQRGQVNPVSGQQDTHLGQMTVSAVFSDNGNRFEPSILGTVPATGTSIHLATDEILDRLLELYRDEIFYLGHVYGSTPKLPLWFKHFGTGPHGAGEAYHLGIFGKTGSGKSVLAKMILLAYARYPDMAIFVIDPQGEFSKDARGEMRAEGFPLNLSSVLSLLNKEVVIRSVRDLVLDRWDLFSEILYESPFFERLSIPKGENRRIASEVLAERLQRGRVTLENLYDRQSFNRAWQILGDGNVQMQFYRTQQSRDRFNTVYQDANRDEFFNNYWGPITELFRRDRRGAISVDNLIQQTFDLDRSRRPVVVIDLSREMASGLFWNETIQALVIKRLLDGLTYSAERAYRENRFLNTLVILDEAHRLAPREKIENEKQESVRLSLLDAVRTTRKYGLGWLFISQTLSSLHKEIIGQLRIFFFGFGLALGTEFMSLKEIVGGDPNALKLYQSFRDPHSAFDIASRQYAFMTIGPVSPLSFAGTPLFLTVYNTPEEFLRVNRFMR</sequence>
<feature type="domain" description="AAA+ ATPase" evidence="1">
    <location>
        <begin position="184"/>
        <end position="510"/>
    </location>
</feature>
<name>A0AAU8H1M3_9BACT</name>
<dbReference type="InterPro" id="IPR027417">
    <property type="entry name" value="P-loop_NTPase"/>
</dbReference>
<organism evidence="2">
    <name type="scientific">Thermodesulfovibrio obliviosus</name>
    <dbReference type="NCBI Taxonomy" id="3118332"/>
    <lineage>
        <taxon>Bacteria</taxon>
        <taxon>Pseudomonadati</taxon>
        <taxon>Nitrospirota</taxon>
        <taxon>Thermodesulfovibrionia</taxon>
        <taxon>Thermodesulfovibrionales</taxon>
        <taxon>Thermodesulfovibrionaceae</taxon>
        <taxon>Thermodesulfovibrio</taxon>
    </lineage>
</organism>
<evidence type="ECO:0000259" key="1">
    <source>
        <dbReference type="SMART" id="SM00382"/>
    </source>
</evidence>